<evidence type="ECO:0000256" key="2">
    <source>
        <dbReference type="ARBA" id="ARBA00022574"/>
    </source>
</evidence>
<accession>A0A8K0UUF5</accession>
<dbReference type="InterPro" id="IPR001680">
    <property type="entry name" value="WD40_rpt"/>
</dbReference>
<dbReference type="InterPro" id="IPR015943">
    <property type="entry name" value="WD40/YVTN_repeat-like_dom_sf"/>
</dbReference>
<dbReference type="GO" id="GO:0005829">
    <property type="term" value="C:cytosol"/>
    <property type="evidence" value="ECO:0007669"/>
    <property type="project" value="TreeGrafter"/>
</dbReference>
<evidence type="ECO:0000256" key="3">
    <source>
        <dbReference type="ARBA" id="ARBA00022694"/>
    </source>
</evidence>
<name>A0A8K0UUF5_9AGAR</name>
<organism evidence="9 10">
    <name type="scientific">Cristinia sonorae</name>
    <dbReference type="NCBI Taxonomy" id="1940300"/>
    <lineage>
        <taxon>Eukaryota</taxon>
        <taxon>Fungi</taxon>
        <taxon>Dikarya</taxon>
        <taxon>Basidiomycota</taxon>
        <taxon>Agaricomycotina</taxon>
        <taxon>Agaricomycetes</taxon>
        <taxon>Agaricomycetidae</taxon>
        <taxon>Agaricales</taxon>
        <taxon>Pleurotineae</taxon>
        <taxon>Stephanosporaceae</taxon>
        <taxon>Cristinia</taxon>
    </lineage>
</organism>
<dbReference type="InterPro" id="IPR028884">
    <property type="entry name" value="Trm82"/>
</dbReference>
<evidence type="ECO:0000256" key="1">
    <source>
        <dbReference type="ARBA" id="ARBA00004123"/>
    </source>
</evidence>
<comment type="function">
    <text evidence="6">Required for the formation of N(7)-methylguanine at position 46 (m7G46) in tRNA. In the complex, it is required to stabilize and induce conformational changes of the catalytic subunit.</text>
</comment>
<proteinExistence type="inferred from homology"/>
<gene>
    <name evidence="9" type="ORF">BXZ70DRAFT_1005393</name>
</gene>
<evidence type="ECO:0000256" key="7">
    <source>
        <dbReference type="PROSITE-ProRule" id="PRU00221"/>
    </source>
</evidence>
<evidence type="ECO:0000256" key="4">
    <source>
        <dbReference type="ARBA" id="ARBA00022737"/>
    </source>
</evidence>
<evidence type="ECO:0000256" key="5">
    <source>
        <dbReference type="ARBA" id="ARBA00023242"/>
    </source>
</evidence>
<keyword evidence="10" id="KW-1185">Reference proteome</keyword>
<dbReference type="SUPFAM" id="SSF50978">
    <property type="entry name" value="WD40 repeat-like"/>
    <property type="match status" value="1"/>
</dbReference>
<dbReference type="PANTHER" id="PTHR16288">
    <property type="entry name" value="WD40 REPEAT PROTEIN 4"/>
    <property type="match status" value="1"/>
</dbReference>
<dbReference type="EMBL" id="JAEVFJ010000006">
    <property type="protein sequence ID" value="KAH8103828.1"/>
    <property type="molecule type" value="Genomic_DNA"/>
</dbReference>
<feature type="repeat" description="WD" evidence="7">
    <location>
        <begin position="61"/>
        <end position="75"/>
    </location>
</feature>
<feature type="compositionally biased region" description="Basic and acidic residues" evidence="8">
    <location>
        <begin position="292"/>
        <end position="306"/>
    </location>
</feature>
<reference evidence="9" key="1">
    <citation type="journal article" date="2021" name="New Phytol.">
        <title>Evolutionary innovations through gain and loss of genes in the ectomycorrhizal Boletales.</title>
        <authorList>
            <person name="Wu G."/>
            <person name="Miyauchi S."/>
            <person name="Morin E."/>
            <person name="Kuo A."/>
            <person name="Drula E."/>
            <person name="Varga T."/>
            <person name="Kohler A."/>
            <person name="Feng B."/>
            <person name="Cao Y."/>
            <person name="Lipzen A."/>
            <person name="Daum C."/>
            <person name="Hundley H."/>
            <person name="Pangilinan J."/>
            <person name="Johnson J."/>
            <person name="Barry K."/>
            <person name="LaButti K."/>
            <person name="Ng V."/>
            <person name="Ahrendt S."/>
            <person name="Min B."/>
            <person name="Choi I.G."/>
            <person name="Park H."/>
            <person name="Plett J.M."/>
            <person name="Magnuson J."/>
            <person name="Spatafora J.W."/>
            <person name="Nagy L.G."/>
            <person name="Henrissat B."/>
            <person name="Grigoriev I.V."/>
            <person name="Yang Z.L."/>
            <person name="Xu J."/>
            <person name="Martin F.M."/>
        </authorList>
    </citation>
    <scope>NUCLEOTIDE SEQUENCE</scope>
    <source>
        <strain evidence="9">KKN 215</strain>
    </source>
</reference>
<dbReference type="SMART" id="SM00320">
    <property type="entry name" value="WD40"/>
    <property type="match status" value="3"/>
</dbReference>
<sequence>MPVFPYTRLHIGPTFSVVLSGPHIQLVTNATGNVEVSVDSQPATKGGPIRCSAVDTKWKWLVTAGEDKKLKVWDLTDRLKKLSERELPKKPTEVRITQDSETILVSDKFGDVFRYPTLPNPEELPAARPQNAGRSALASHENYAGGTLVLGHTSLLTSFLLSEDEKFIITADRDEHIRVSWYPQGYVIEQYCLGHTKFVSAIYIPAFSPNTLISGGGDSYLQLWDWTTGTKRITVPILDVVEPYIKVRPPKNRTWFTGGDGDDDDGGAGSGDEKTAGAGKKTGKGKRKRGKGKSEEPDVAEKEAKVDGGAAEDVAMEEAVAGPPKPPPAGAQSEKIEAEESPLTLVVNRIETAVLSDESKWIVFHAVGATALFYTHYPEDVASANSVAPSVLTLDLGKPILDFVPTQDGSFVVLTDGEWTTPATESGGGDVAGSSDGVRLVGWTQTESGWSLAEVSNVPPLIKALNTTCLKSATPSELKIADIYAHLSNMPKNVDPEHDPMVRDDLATLDPSTLTDDAIAAAATQLTQREVARLRNKKALIESLKKGKAGGEEEERESKKVKAAAGVEEA</sequence>
<evidence type="ECO:0000313" key="9">
    <source>
        <dbReference type="EMBL" id="KAH8103828.1"/>
    </source>
</evidence>
<dbReference type="GO" id="GO:0005634">
    <property type="term" value="C:nucleus"/>
    <property type="evidence" value="ECO:0007669"/>
    <property type="project" value="UniProtKB-SubCell"/>
</dbReference>
<feature type="repeat" description="WD" evidence="7">
    <location>
        <begin position="192"/>
        <end position="234"/>
    </location>
</feature>
<feature type="region of interest" description="Disordered" evidence="8">
    <location>
        <begin position="251"/>
        <end position="338"/>
    </location>
</feature>
<protein>
    <submittedName>
        <fullName evidence="9">WD40-repeat-containing domain protein</fullName>
    </submittedName>
</protein>
<keyword evidence="5 6" id="KW-0539">Nucleus</keyword>
<comment type="caution">
    <text evidence="9">The sequence shown here is derived from an EMBL/GenBank/DDBJ whole genome shotgun (WGS) entry which is preliminary data.</text>
</comment>
<dbReference type="Pfam" id="PF00400">
    <property type="entry name" value="WD40"/>
    <property type="match status" value="2"/>
</dbReference>
<feature type="compositionally biased region" description="Low complexity" evidence="8">
    <location>
        <begin position="307"/>
        <end position="322"/>
    </location>
</feature>
<dbReference type="PROSITE" id="PS50082">
    <property type="entry name" value="WD_REPEATS_2"/>
    <property type="match status" value="2"/>
</dbReference>
<evidence type="ECO:0000313" key="10">
    <source>
        <dbReference type="Proteomes" id="UP000813824"/>
    </source>
</evidence>
<keyword evidence="3 6" id="KW-0819">tRNA processing</keyword>
<keyword evidence="4 6" id="KW-0677">Repeat</keyword>
<dbReference type="GO" id="GO:0106004">
    <property type="term" value="P:tRNA (guanine-N7)-methylation"/>
    <property type="evidence" value="ECO:0007669"/>
    <property type="project" value="UniProtKB-UniRule"/>
</dbReference>
<dbReference type="AlphaFoldDB" id="A0A8K0UUF5"/>
<dbReference type="Proteomes" id="UP000813824">
    <property type="component" value="Unassembled WGS sequence"/>
</dbReference>
<comment type="subcellular location">
    <subcellularLocation>
        <location evidence="1 6">Nucleus</location>
    </subcellularLocation>
</comment>
<feature type="compositionally biased region" description="Basic residues" evidence="8">
    <location>
        <begin position="281"/>
        <end position="291"/>
    </location>
</feature>
<dbReference type="UniPathway" id="UPA00989"/>
<feature type="compositionally biased region" description="Basic and acidic residues" evidence="8">
    <location>
        <begin position="543"/>
        <end position="560"/>
    </location>
</feature>
<dbReference type="InterPro" id="IPR036322">
    <property type="entry name" value="WD40_repeat_dom_sf"/>
</dbReference>
<dbReference type="OrthoDB" id="339900at2759"/>
<dbReference type="GO" id="GO:0043527">
    <property type="term" value="C:tRNA methyltransferase complex"/>
    <property type="evidence" value="ECO:0007669"/>
    <property type="project" value="TreeGrafter"/>
</dbReference>
<evidence type="ECO:0000256" key="6">
    <source>
        <dbReference type="HAMAP-Rule" id="MF_03056"/>
    </source>
</evidence>
<comment type="similarity">
    <text evidence="6">Belongs to the WD repeat TRM82 family.</text>
</comment>
<evidence type="ECO:0000256" key="8">
    <source>
        <dbReference type="SAM" id="MobiDB-lite"/>
    </source>
</evidence>
<comment type="pathway">
    <text evidence="6">tRNA modification; N(7)-methylguanine-tRNA biosynthesis.</text>
</comment>
<feature type="region of interest" description="Disordered" evidence="8">
    <location>
        <begin position="543"/>
        <end position="570"/>
    </location>
</feature>
<dbReference type="PANTHER" id="PTHR16288:SF0">
    <property type="entry name" value="TRNA (GUANINE-N(7)-)-METHYLTRANSFERASE NON-CATALYTIC SUBUNIT WDR4"/>
    <property type="match status" value="1"/>
</dbReference>
<dbReference type="Gene3D" id="2.130.10.10">
    <property type="entry name" value="YVTN repeat-like/Quinoprotein amine dehydrogenase"/>
    <property type="match status" value="2"/>
</dbReference>
<dbReference type="HAMAP" id="MF_03056">
    <property type="entry name" value="TRM82"/>
    <property type="match status" value="1"/>
</dbReference>
<keyword evidence="2 6" id="KW-0853">WD repeat</keyword>